<keyword evidence="5" id="KW-1185">Reference proteome</keyword>
<dbReference type="Gene3D" id="3.90.25.10">
    <property type="entry name" value="UDP-galactose 4-epimerase, domain 1"/>
    <property type="match status" value="1"/>
</dbReference>
<accession>A0A1L7XF40</accession>
<dbReference type="SUPFAM" id="SSF51735">
    <property type="entry name" value="NAD(P)-binding Rossmann-fold domains"/>
    <property type="match status" value="1"/>
</dbReference>
<feature type="domain" description="NmrA-like" evidence="3">
    <location>
        <begin position="1"/>
        <end position="304"/>
    </location>
</feature>
<proteinExistence type="inferred from homology"/>
<gene>
    <name evidence="4" type="ORF">PAC_13557</name>
</gene>
<evidence type="ECO:0000313" key="4">
    <source>
        <dbReference type="EMBL" id="CZR63660.1"/>
    </source>
</evidence>
<dbReference type="OrthoDB" id="3358371at2759"/>
<dbReference type="Gene3D" id="3.40.50.720">
    <property type="entry name" value="NAD(P)-binding Rossmann-like Domain"/>
    <property type="match status" value="1"/>
</dbReference>
<dbReference type="CDD" id="cd05251">
    <property type="entry name" value="NmrA_like_SDR_a"/>
    <property type="match status" value="1"/>
</dbReference>
<dbReference type="Pfam" id="PF05368">
    <property type="entry name" value="NmrA"/>
    <property type="match status" value="1"/>
</dbReference>
<dbReference type="STRING" id="576137.A0A1L7XF40"/>
<dbReference type="InterPro" id="IPR036291">
    <property type="entry name" value="NAD(P)-bd_dom_sf"/>
</dbReference>
<evidence type="ECO:0000256" key="2">
    <source>
        <dbReference type="ARBA" id="ARBA00022857"/>
    </source>
</evidence>
<dbReference type="GO" id="GO:0005634">
    <property type="term" value="C:nucleus"/>
    <property type="evidence" value="ECO:0007669"/>
    <property type="project" value="TreeGrafter"/>
</dbReference>
<dbReference type="PANTHER" id="PTHR42748:SF11">
    <property type="entry name" value="NMRA-LIKE DOMAIN-CONTAINING PROTEIN"/>
    <property type="match status" value="1"/>
</dbReference>
<protein>
    <submittedName>
        <fullName evidence="4">Related to nitrogen metabolic regulation protein nmr</fullName>
    </submittedName>
</protein>
<keyword evidence="2" id="KW-0521">NADP</keyword>
<evidence type="ECO:0000313" key="5">
    <source>
        <dbReference type="Proteomes" id="UP000184330"/>
    </source>
</evidence>
<dbReference type="InterPro" id="IPR051164">
    <property type="entry name" value="NmrA-like_oxidored"/>
</dbReference>
<sequence>MSKTLVVFGATGQQGGSIIKTVLASPSLSKTYKIRAVTRDITKPAAQALSSLGIEIVQGDAGDVSSLGPVLEGAHTVFALTTTTYDSQCYTREFTQGKAIADAAVAASVQYLIFSSLPHCSSISGGKYKGVQSFDAKADVETYIRSLPIKSAFFMPGSFLQNFHNQTMQPNPIGDGTYAIFNIVSPSTRLPLIDTASDTGKHISAILSDPEKFEGKSLCASTEVPTMEEICATMTKMSGKTVVYKQLPESVFRGFMKNEVQAENIVQMMFFIQDFGYYGEGSVEKVEETGRLVGWGLTTLGEYLRKHPLVLQ</sequence>
<evidence type="ECO:0000259" key="3">
    <source>
        <dbReference type="Pfam" id="PF05368"/>
    </source>
</evidence>
<dbReference type="Proteomes" id="UP000184330">
    <property type="component" value="Unassembled WGS sequence"/>
</dbReference>
<dbReference type="InterPro" id="IPR008030">
    <property type="entry name" value="NmrA-like"/>
</dbReference>
<dbReference type="PANTHER" id="PTHR42748">
    <property type="entry name" value="NITROGEN METABOLITE REPRESSION PROTEIN NMRA FAMILY MEMBER"/>
    <property type="match status" value="1"/>
</dbReference>
<dbReference type="EMBL" id="FJOG01000024">
    <property type="protein sequence ID" value="CZR63660.1"/>
    <property type="molecule type" value="Genomic_DNA"/>
</dbReference>
<organism evidence="4 5">
    <name type="scientific">Phialocephala subalpina</name>
    <dbReference type="NCBI Taxonomy" id="576137"/>
    <lineage>
        <taxon>Eukaryota</taxon>
        <taxon>Fungi</taxon>
        <taxon>Dikarya</taxon>
        <taxon>Ascomycota</taxon>
        <taxon>Pezizomycotina</taxon>
        <taxon>Leotiomycetes</taxon>
        <taxon>Helotiales</taxon>
        <taxon>Mollisiaceae</taxon>
        <taxon>Phialocephala</taxon>
        <taxon>Phialocephala fortinii species complex</taxon>
    </lineage>
</organism>
<dbReference type="AlphaFoldDB" id="A0A1L7XF40"/>
<comment type="similarity">
    <text evidence="1">Belongs to the NmrA-type oxidoreductase family.</text>
</comment>
<name>A0A1L7XF40_9HELO</name>
<evidence type="ECO:0000256" key="1">
    <source>
        <dbReference type="ARBA" id="ARBA00006328"/>
    </source>
</evidence>
<reference evidence="4 5" key="1">
    <citation type="submission" date="2016-03" db="EMBL/GenBank/DDBJ databases">
        <authorList>
            <person name="Ploux O."/>
        </authorList>
    </citation>
    <scope>NUCLEOTIDE SEQUENCE [LARGE SCALE GENOMIC DNA]</scope>
    <source>
        <strain evidence="4 5">UAMH 11012</strain>
    </source>
</reference>